<accession>A0ABQ3IH80</accession>
<proteinExistence type="predicted"/>
<evidence type="ECO:0000256" key="1">
    <source>
        <dbReference type="SAM" id="Phobius"/>
    </source>
</evidence>
<feature type="transmembrane region" description="Helical" evidence="1">
    <location>
        <begin position="84"/>
        <end position="101"/>
    </location>
</feature>
<dbReference type="NCBIfam" id="NF047864">
    <property type="entry name" value="CBU_0592_membra"/>
    <property type="match status" value="1"/>
</dbReference>
<feature type="transmembrane region" description="Helical" evidence="1">
    <location>
        <begin position="161"/>
        <end position="178"/>
    </location>
</feature>
<feature type="transmembrane region" description="Helical" evidence="1">
    <location>
        <begin position="6"/>
        <end position="24"/>
    </location>
</feature>
<evidence type="ECO:0000313" key="3">
    <source>
        <dbReference type="EMBL" id="GHE81437.1"/>
    </source>
</evidence>
<feature type="domain" description="CBU-0592-like" evidence="2">
    <location>
        <begin position="111"/>
        <end position="180"/>
    </location>
</feature>
<feature type="transmembrane region" description="Helical" evidence="1">
    <location>
        <begin position="137"/>
        <end position="155"/>
    </location>
</feature>
<dbReference type="RefSeq" id="WP_189376715.1">
    <property type="nucleotide sequence ID" value="NZ_BNAH01000002.1"/>
</dbReference>
<keyword evidence="4" id="KW-1185">Reference proteome</keyword>
<feature type="domain" description="CBU-0592-like" evidence="2">
    <location>
        <begin position="4"/>
        <end position="73"/>
    </location>
</feature>
<evidence type="ECO:0000259" key="2">
    <source>
        <dbReference type="Pfam" id="PF26604"/>
    </source>
</evidence>
<protein>
    <recommendedName>
        <fullName evidence="2">CBU-0592-like domain-containing protein</fullName>
    </recommendedName>
</protein>
<gene>
    <name evidence="3" type="ORF">GCM10011501_07010</name>
</gene>
<dbReference type="Pfam" id="PF26604">
    <property type="entry name" value="CBU_0592"/>
    <property type="match status" value="2"/>
</dbReference>
<feature type="transmembrane region" description="Helical" evidence="1">
    <location>
        <begin position="57"/>
        <end position="75"/>
    </location>
</feature>
<feature type="transmembrane region" description="Helical" evidence="1">
    <location>
        <begin position="113"/>
        <end position="130"/>
    </location>
</feature>
<dbReference type="EMBL" id="BNAH01000002">
    <property type="protein sequence ID" value="GHE81437.1"/>
    <property type="molecule type" value="Genomic_DNA"/>
</dbReference>
<dbReference type="InterPro" id="IPR058058">
    <property type="entry name" value="CBU_0592-like"/>
</dbReference>
<feature type="transmembrane region" description="Helical" evidence="1">
    <location>
        <begin position="31"/>
        <end position="51"/>
    </location>
</feature>
<keyword evidence="1" id="KW-0812">Transmembrane</keyword>
<reference evidence="4" key="1">
    <citation type="journal article" date="2019" name="Int. J. Syst. Evol. Microbiol.">
        <title>The Global Catalogue of Microorganisms (GCM) 10K type strain sequencing project: providing services to taxonomists for standard genome sequencing and annotation.</title>
        <authorList>
            <consortium name="The Broad Institute Genomics Platform"/>
            <consortium name="The Broad Institute Genome Sequencing Center for Infectious Disease"/>
            <person name="Wu L."/>
            <person name="Ma J."/>
        </authorList>
    </citation>
    <scope>NUCLEOTIDE SEQUENCE [LARGE SCALE GENOMIC DNA]</scope>
    <source>
        <strain evidence="4">CGMCC 1.15922</strain>
    </source>
</reference>
<dbReference type="Proteomes" id="UP000626370">
    <property type="component" value="Unassembled WGS sequence"/>
</dbReference>
<sequence length="188" mass="21327">MIAAILGWIGSILYLINHGYISSVKQWNPNIYYGGNLIAALSLVISSLMIFSSQAVVINGFWAFISILLIVKFEVAKIPFSKRVFYLGLIFILAWAAYIGFEYSVTSINFYTVLGWSSSYVFCLSYFLFCSKKLNDIKYLLFNAYAATALLPILWSQGNWPVFSLEVCWAVISVYGLYSRIEKVHLID</sequence>
<name>A0ABQ3IH80_9GAMM</name>
<keyword evidence="1" id="KW-1133">Transmembrane helix</keyword>
<comment type="caution">
    <text evidence="3">The sequence shown here is derived from an EMBL/GenBank/DDBJ whole genome shotgun (WGS) entry which is preliminary data.</text>
</comment>
<organism evidence="3 4">
    <name type="scientific">Thalassotalea profundi</name>
    <dbReference type="NCBI Taxonomy" id="2036687"/>
    <lineage>
        <taxon>Bacteria</taxon>
        <taxon>Pseudomonadati</taxon>
        <taxon>Pseudomonadota</taxon>
        <taxon>Gammaproteobacteria</taxon>
        <taxon>Alteromonadales</taxon>
        <taxon>Colwelliaceae</taxon>
        <taxon>Thalassotalea</taxon>
    </lineage>
</organism>
<keyword evidence="1" id="KW-0472">Membrane</keyword>
<evidence type="ECO:0000313" key="4">
    <source>
        <dbReference type="Proteomes" id="UP000626370"/>
    </source>
</evidence>